<reference evidence="1 2" key="1">
    <citation type="submission" date="2011-08" db="EMBL/GenBank/DDBJ databases">
        <authorList>
            <person name="Weinstock G."/>
            <person name="Sodergren E."/>
            <person name="Clifton S."/>
            <person name="Fulton L."/>
            <person name="Fulton B."/>
            <person name="Courtney L."/>
            <person name="Fronick C."/>
            <person name="Harrison M."/>
            <person name="Strong C."/>
            <person name="Farmer C."/>
            <person name="Delahaunty K."/>
            <person name="Markovic C."/>
            <person name="Hall O."/>
            <person name="Minx P."/>
            <person name="Tomlinson C."/>
            <person name="Mitreva M."/>
            <person name="Hou S."/>
            <person name="Chen J."/>
            <person name="Wollam A."/>
            <person name="Pepin K.H."/>
            <person name="Johnson M."/>
            <person name="Bhonagiri V."/>
            <person name="Zhang X."/>
            <person name="Suruliraj S."/>
            <person name="Warren W."/>
            <person name="Chinwalla A."/>
            <person name="Mardis E.R."/>
            <person name="Wilson R.K."/>
        </authorList>
    </citation>
    <scope>NUCLEOTIDE SEQUENCE [LARGE SCALE GENOMIC DNA]</scope>
    <source>
        <strain evidence="1 2">F0432</strain>
    </source>
</reference>
<comment type="caution">
    <text evidence="1">The sequence shown here is derived from an EMBL/GenBank/DDBJ whole genome shotgun (WGS) entry which is preliminary data.</text>
</comment>
<dbReference type="HOGENOM" id="CLU_3197612_0_0_6"/>
<dbReference type="InterPro" id="IPR029063">
    <property type="entry name" value="SAM-dependent_MTases_sf"/>
</dbReference>
<organism evidence="1 2">
    <name type="scientific">Cardiobacterium valvarum F0432</name>
    <dbReference type="NCBI Taxonomy" id="797473"/>
    <lineage>
        <taxon>Bacteria</taxon>
        <taxon>Pseudomonadati</taxon>
        <taxon>Pseudomonadota</taxon>
        <taxon>Gammaproteobacteria</taxon>
        <taxon>Cardiobacteriales</taxon>
        <taxon>Cardiobacteriaceae</taxon>
        <taxon>Cardiobacterium</taxon>
    </lineage>
</organism>
<dbReference type="AlphaFoldDB" id="G9ZHF6"/>
<proteinExistence type="predicted"/>
<accession>G9ZHF6</accession>
<dbReference type="Proteomes" id="UP000004750">
    <property type="component" value="Unassembled WGS sequence"/>
</dbReference>
<name>G9ZHF6_9GAMM</name>
<gene>
    <name evidence="1" type="ORF">HMPREF9080_02186</name>
</gene>
<protein>
    <submittedName>
        <fullName evidence="1">Uncharacterized protein</fullName>
    </submittedName>
</protein>
<dbReference type="EMBL" id="AGCM01000126">
    <property type="protein sequence ID" value="EHM52631.1"/>
    <property type="molecule type" value="Genomic_DNA"/>
</dbReference>
<evidence type="ECO:0000313" key="1">
    <source>
        <dbReference type="EMBL" id="EHM52631.1"/>
    </source>
</evidence>
<dbReference type="PATRIC" id="fig|797473.3.peg.1785"/>
<sequence>MHGSGLFLINPPYTLPAELATTLPALQRLCAADSDGSIVLEADIR</sequence>
<dbReference type="SUPFAM" id="SSF53335">
    <property type="entry name" value="S-adenosyl-L-methionine-dependent methyltransferases"/>
    <property type="match status" value="1"/>
</dbReference>
<dbReference type="Gene3D" id="3.40.50.150">
    <property type="entry name" value="Vaccinia Virus protein VP39"/>
    <property type="match status" value="1"/>
</dbReference>
<evidence type="ECO:0000313" key="2">
    <source>
        <dbReference type="Proteomes" id="UP000004750"/>
    </source>
</evidence>